<evidence type="ECO:0000313" key="3">
    <source>
        <dbReference type="EMBL" id="MDP2500591.1"/>
    </source>
</evidence>
<name>A0A0P6ZCZ0_VIBSP</name>
<dbReference type="CDD" id="cd09030">
    <property type="entry name" value="DUF1425"/>
    <property type="match status" value="1"/>
</dbReference>
<comment type="caution">
    <text evidence="2">The sequence shown here is derived from an EMBL/GenBank/DDBJ whole genome shotgun (WGS) entry which is preliminary data.</text>
</comment>
<reference evidence="3" key="2">
    <citation type="submission" date="2023-07" db="EMBL/GenBank/DDBJ databases">
        <title>Genome content predicts the carbon catabolic preferences of heterotrophic bacteria.</title>
        <authorList>
            <person name="Gralka M."/>
        </authorList>
    </citation>
    <scope>NUCLEOTIDE SEQUENCE</scope>
    <source>
        <strain evidence="3">6E02</strain>
    </source>
</reference>
<evidence type="ECO:0000313" key="6">
    <source>
        <dbReference type="Proteomes" id="UP001569200"/>
    </source>
</evidence>
<evidence type="ECO:0000313" key="4">
    <source>
        <dbReference type="EMBL" id="MEZ8180280.1"/>
    </source>
</evidence>
<proteinExistence type="predicted"/>
<dbReference type="Proteomes" id="UP000050463">
    <property type="component" value="Unassembled WGS sequence"/>
</dbReference>
<keyword evidence="6" id="KW-1185">Reference proteome</keyword>
<dbReference type="EMBL" id="JAUYVL010000003">
    <property type="protein sequence ID" value="MDP2500591.1"/>
    <property type="molecule type" value="Genomic_DNA"/>
</dbReference>
<organism evidence="2 5">
    <name type="scientific">Vibrio splendidus</name>
    <dbReference type="NCBI Taxonomy" id="29497"/>
    <lineage>
        <taxon>Bacteria</taxon>
        <taxon>Pseudomonadati</taxon>
        <taxon>Pseudomonadota</taxon>
        <taxon>Gammaproteobacteria</taxon>
        <taxon>Vibrionales</taxon>
        <taxon>Vibrionaceae</taxon>
        <taxon>Vibrio</taxon>
    </lineage>
</organism>
<evidence type="ECO:0000256" key="1">
    <source>
        <dbReference type="SAM" id="SignalP"/>
    </source>
</evidence>
<dbReference type="InterPro" id="IPR010824">
    <property type="entry name" value="DUF1425"/>
</dbReference>
<feature type="chain" id="PRO_5015043684" evidence="1">
    <location>
        <begin position="19"/>
        <end position="127"/>
    </location>
</feature>
<dbReference type="InterPro" id="IPR038483">
    <property type="entry name" value="YcfL-like_sf"/>
</dbReference>
<dbReference type="Proteomes" id="UP001569200">
    <property type="component" value="Unassembled WGS sequence"/>
</dbReference>
<dbReference type="EMBL" id="LIZK01000002">
    <property type="protein sequence ID" value="KPL95542.1"/>
    <property type="molecule type" value="Genomic_DNA"/>
</dbReference>
<dbReference type="EMBL" id="JBGOOW010000004">
    <property type="protein sequence ID" value="MEZ8180280.1"/>
    <property type="molecule type" value="Genomic_DNA"/>
</dbReference>
<dbReference type="OrthoDB" id="5616034at2"/>
<accession>A0A0P6ZCZ0</accession>
<sequence>MKKWLVSLAAVMALAGCADNTAGVRVDSLTQNVFFGDKVLGSRLQVEDIRTDLVDGHTRGIVRLNSNYKGDQHILYRFYWYDDAGLEVNLKQGPWKQAIVRGFESISLSEVSVNPKATQFRVQFREQ</sequence>
<keyword evidence="1" id="KW-0732">Signal</keyword>
<dbReference type="RefSeq" id="WP_017060222.1">
    <property type="nucleotide sequence ID" value="NZ_CAWMQV010000001.1"/>
</dbReference>
<dbReference type="Pfam" id="PF07233">
    <property type="entry name" value="DUF1425"/>
    <property type="match status" value="1"/>
</dbReference>
<evidence type="ECO:0000313" key="5">
    <source>
        <dbReference type="Proteomes" id="UP000050463"/>
    </source>
</evidence>
<reference evidence="2 5" key="1">
    <citation type="submission" date="2015-08" db="EMBL/GenBank/DDBJ databases">
        <title>Draft Genome Sequence of Vibrio splendidus UCD-SED7.</title>
        <authorList>
            <person name="Lee R.D."/>
            <person name="Lang J.M."/>
            <person name="Coil D.A."/>
            <person name="Jospin G."/>
            <person name="Eisen J.A."/>
        </authorList>
    </citation>
    <scope>NUCLEOTIDE SEQUENCE [LARGE SCALE GENOMIC DNA]</scope>
    <source>
        <strain evidence="2 5">UCD-SED7</strain>
    </source>
</reference>
<dbReference type="GeneID" id="89592910"/>
<dbReference type="PROSITE" id="PS51257">
    <property type="entry name" value="PROKAR_LIPOPROTEIN"/>
    <property type="match status" value="1"/>
</dbReference>
<reference evidence="4 6" key="3">
    <citation type="submission" date="2024-06" db="EMBL/GenBank/DDBJ databases">
        <authorList>
            <person name="Steensen K."/>
            <person name="Seneca J."/>
            <person name="Bartlau N."/>
            <person name="Yu A.X."/>
            <person name="Polz M.F."/>
        </authorList>
    </citation>
    <scope>NUCLEOTIDE SEQUENCE [LARGE SCALE GENOMIC DNA]</scope>
    <source>
        <strain evidence="4 6">1F145</strain>
    </source>
</reference>
<protein>
    <submittedName>
        <fullName evidence="3">YcfL family protein</fullName>
    </submittedName>
</protein>
<dbReference type="Gene3D" id="2.60.40.3230">
    <property type="match status" value="1"/>
</dbReference>
<dbReference type="Proteomes" id="UP001177935">
    <property type="component" value="Unassembled WGS sequence"/>
</dbReference>
<dbReference type="AlphaFoldDB" id="A0A0P6ZCZ0"/>
<gene>
    <name evidence="4" type="ORF">ACED33_06300</name>
    <name evidence="2" type="ORF">AN168_07825</name>
    <name evidence="3" type="ORF">Q8W42_07715</name>
</gene>
<feature type="signal peptide" evidence="1">
    <location>
        <begin position="1"/>
        <end position="18"/>
    </location>
</feature>
<evidence type="ECO:0000313" key="2">
    <source>
        <dbReference type="EMBL" id="KPL95542.1"/>
    </source>
</evidence>